<evidence type="ECO:0000256" key="4">
    <source>
        <dbReference type="ARBA" id="ARBA00022989"/>
    </source>
</evidence>
<keyword evidence="5" id="KW-0472">Membrane</keyword>
<organism evidence="7 10">
    <name type="scientific">Photobacterium iliopiscarium</name>
    <dbReference type="NCBI Taxonomy" id="56192"/>
    <lineage>
        <taxon>Bacteria</taxon>
        <taxon>Pseudomonadati</taxon>
        <taxon>Pseudomonadota</taxon>
        <taxon>Gammaproteobacteria</taxon>
        <taxon>Vibrionales</taxon>
        <taxon>Vibrionaceae</taxon>
        <taxon>Photobacterium</taxon>
    </lineage>
</organism>
<dbReference type="Gene3D" id="1.20.1440.20">
    <property type="entry name" value="LemA-like domain"/>
    <property type="match status" value="1"/>
</dbReference>
<comment type="similarity">
    <text evidence="2">Belongs to the LemA family.</text>
</comment>
<dbReference type="InterPro" id="IPR023353">
    <property type="entry name" value="LemA-like_dom_sf"/>
</dbReference>
<evidence type="ECO:0000313" key="7">
    <source>
        <dbReference type="EMBL" id="PSV90048.1"/>
    </source>
</evidence>
<dbReference type="SUPFAM" id="SSF140478">
    <property type="entry name" value="LemA-like"/>
    <property type="match status" value="1"/>
</dbReference>
<keyword evidence="3" id="KW-0812">Transmembrane</keyword>
<evidence type="ECO:0000313" key="10">
    <source>
        <dbReference type="Proteomes" id="UP000241954"/>
    </source>
</evidence>
<evidence type="ECO:0000256" key="2">
    <source>
        <dbReference type="ARBA" id="ARBA00008854"/>
    </source>
</evidence>
<evidence type="ECO:0000256" key="1">
    <source>
        <dbReference type="ARBA" id="ARBA00004167"/>
    </source>
</evidence>
<dbReference type="Pfam" id="PF04011">
    <property type="entry name" value="LemA"/>
    <property type="match status" value="1"/>
</dbReference>
<dbReference type="Proteomes" id="UP000241954">
    <property type="component" value="Unassembled WGS sequence"/>
</dbReference>
<keyword evidence="9" id="KW-1185">Reference proteome</keyword>
<proteinExistence type="inferred from homology"/>
<dbReference type="RefSeq" id="WP_045037714.1">
    <property type="nucleotide sequence ID" value="NZ_CAMQYU010000114.1"/>
</dbReference>
<dbReference type="PANTHER" id="PTHR34478">
    <property type="entry name" value="PROTEIN LEMA"/>
    <property type="match status" value="1"/>
</dbReference>
<comment type="subcellular location">
    <subcellularLocation>
        <location evidence="1">Membrane</location>
        <topology evidence="1">Single-pass membrane protein</topology>
    </subcellularLocation>
</comment>
<feature type="chain" id="PRO_5030006036" evidence="6">
    <location>
        <begin position="23"/>
        <end position="199"/>
    </location>
</feature>
<evidence type="ECO:0000313" key="8">
    <source>
        <dbReference type="EMBL" id="PSW94283.1"/>
    </source>
</evidence>
<name>A0A0D8PQY1_9GAMM</name>
<sequence length="199" mass="22383">MVKYLKSIKYLFIALLFTQLTGCGINTIPTLDEQANADWAQVQNNYQRRADLIPNLVATVKGYAAHEKDTLTAVTEARAKVSSMQVTPETLNNPQAFKKFEAAQGQLSSALSRLMVVSERYPDLKANQQFIALQAQLEGTENRIAVARRDYINAVKAFNIEIRTFPGRLWHWAMYSDLKIKPNFTATTPNADVAPKVEF</sequence>
<dbReference type="PANTHER" id="PTHR34478:SF2">
    <property type="entry name" value="MEMBRANE PROTEIN"/>
    <property type="match status" value="1"/>
</dbReference>
<dbReference type="Proteomes" id="UP000241190">
    <property type="component" value="Unassembled WGS sequence"/>
</dbReference>
<evidence type="ECO:0000256" key="6">
    <source>
        <dbReference type="SAM" id="SignalP"/>
    </source>
</evidence>
<keyword evidence="4" id="KW-1133">Transmembrane helix</keyword>
<evidence type="ECO:0000313" key="9">
    <source>
        <dbReference type="Proteomes" id="UP000241190"/>
    </source>
</evidence>
<feature type="signal peptide" evidence="6">
    <location>
        <begin position="1"/>
        <end position="22"/>
    </location>
</feature>
<reference evidence="7 10" key="1">
    <citation type="submission" date="2018-01" db="EMBL/GenBank/DDBJ databases">
        <title>Whole genome sequencing of Histamine producing bacteria.</title>
        <authorList>
            <person name="Butler K."/>
        </authorList>
    </citation>
    <scope>NUCLEOTIDE SEQUENCE [LARGE SCALE GENOMIC DNA]</scope>
    <source>
        <strain evidence="8 9">ATCC 51761</strain>
        <strain evidence="7 10">NCIMB 13481</strain>
    </source>
</reference>
<protein>
    <submittedName>
        <fullName evidence="7">LemA family protein</fullName>
    </submittedName>
</protein>
<dbReference type="EMBL" id="PYOP01000022">
    <property type="protein sequence ID" value="PSW94283.1"/>
    <property type="molecule type" value="Genomic_DNA"/>
</dbReference>
<keyword evidence="6" id="KW-0732">Signal</keyword>
<evidence type="ECO:0000256" key="5">
    <source>
        <dbReference type="ARBA" id="ARBA00023136"/>
    </source>
</evidence>
<accession>A0A0D8PQY1</accession>
<gene>
    <name evidence="7" type="ORF">C9I88_18405</name>
    <name evidence="8" type="ORF">C9J52_13290</name>
</gene>
<comment type="caution">
    <text evidence="7">The sequence shown here is derived from an EMBL/GenBank/DDBJ whole genome shotgun (WGS) entry which is preliminary data.</text>
</comment>
<dbReference type="GO" id="GO:0016020">
    <property type="term" value="C:membrane"/>
    <property type="evidence" value="ECO:0007669"/>
    <property type="project" value="UniProtKB-SubCell"/>
</dbReference>
<evidence type="ECO:0000256" key="3">
    <source>
        <dbReference type="ARBA" id="ARBA00022692"/>
    </source>
</evidence>
<dbReference type="EMBL" id="PYLW01000031">
    <property type="protein sequence ID" value="PSV90048.1"/>
    <property type="molecule type" value="Genomic_DNA"/>
</dbReference>
<dbReference type="InterPro" id="IPR007156">
    <property type="entry name" value="MamQ_LemA"/>
</dbReference>
<dbReference type="AlphaFoldDB" id="A0A0D8PQY1"/>
<dbReference type="STRING" id="56192.UB38_06815"/>